<proteinExistence type="predicted"/>
<keyword evidence="2" id="KW-0614">Plasmid</keyword>
<accession>B1A4J4</accession>
<dbReference type="EMBL" id="EU421841">
    <property type="protein sequence ID" value="ACA00172.1"/>
    <property type="molecule type" value="Genomic_DNA"/>
</dbReference>
<protein>
    <recommendedName>
        <fullName evidence="1">Putative zinc ribbon domain-containing protein</fullName>
    </recommendedName>
</protein>
<evidence type="ECO:0000313" key="2">
    <source>
        <dbReference type="EMBL" id="ACA00172.1"/>
    </source>
</evidence>
<name>B1A4J4_9PROT</name>
<evidence type="ECO:0000259" key="1">
    <source>
        <dbReference type="Pfam" id="PF12674"/>
    </source>
</evidence>
<organism evidence="2">
    <name type="scientific">Acidithiobacillus caldus</name>
    <dbReference type="NCBI Taxonomy" id="33059"/>
    <lineage>
        <taxon>Bacteria</taxon>
        <taxon>Pseudomonadati</taxon>
        <taxon>Pseudomonadota</taxon>
        <taxon>Acidithiobacillia</taxon>
        <taxon>Acidithiobacillales</taxon>
        <taxon>Acidithiobacillaceae</taxon>
        <taxon>Acidithiobacillus</taxon>
    </lineage>
</organism>
<sequence length="104" mass="12466">MLFFDTIKRVSNFIKTSYDKERNRCQSCGMPLMFDKNPVKSGTYCSYCHNGTDFVNIFISRKEMTEKIDNILKKRNTPYYIRLYIKIRIATLKRWIFKTSPKKS</sequence>
<dbReference type="AlphaFoldDB" id="B1A4J4"/>
<reference evidence="2" key="1">
    <citation type="journal article" date="2008" name="Appl. Environ. Microbiol.">
        <title>Presence of a family of plasmids (29 to 65 kilobases) with a 26-kilobase common region in different strains of the sulfur-oxidizing bacterium Acidithiobacillus caldus.</title>
        <authorList>
            <person name="van Zyl L.J."/>
            <person name="Deane S.M."/>
            <person name="Louw L.A."/>
            <person name="Rawlings D.E."/>
        </authorList>
    </citation>
    <scope>NUCLEOTIDE SEQUENCE</scope>
    <source>
        <strain evidence="2">MNG</strain>
        <plasmid evidence="2">pTcM1</plasmid>
    </source>
</reference>
<dbReference type="Pfam" id="PF12674">
    <property type="entry name" value="Zn_ribbon_2"/>
    <property type="match status" value="1"/>
</dbReference>
<geneLocation type="plasmid" evidence="2">
    <name>pTcM1</name>
</geneLocation>
<dbReference type="InterPro" id="IPR025868">
    <property type="entry name" value="Zn_ribbon_dom_put"/>
</dbReference>
<feature type="domain" description="Putative zinc ribbon" evidence="1">
    <location>
        <begin position="25"/>
        <end position="95"/>
    </location>
</feature>